<evidence type="ECO:0000256" key="8">
    <source>
        <dbReference type="ARBA" id="ARBA00093635"/>
    </source>
</evidence>
<keyword evidence="5 10" id="KW-0863">Zinc-finger</keyword>
<gene>
    <name evidence="13" type="ORF">BDFB_008871</name>
</gene>
<dbReference type="InterPro" id="IPR001214">
    <property type="entry name" value="SET_dom"/>
</dbReference>
<evidence type="ECO:0000256" key="9">
    <source>
        <dbReference type="ARBA" id="ARBA00093680"/>
    </source>
</evidence>
<keyword evidence="14" id="KW-1185">Reference proteome</keyword>
<dbReference type="Gene3D" id="6.10.140.2220">
    <property type="match status" value="1"/>
</dbReference>
<evidence type="ECO:0000256" key="10">
    <source>
        <dbReference type="PROSITE-ProRule" id="PRU00134"/>
    </source>
</evidence>
<dbReference type="GO" id="GO:0042826">
    <property type="term" value="F:histone deacetylase binding"/>
    <property type="evidence" value="ECO:0007669"/>
    <property type="project" value="TreeGrafter"/>
</dbReference>
<dbReference type="PANTHER" id="PTHR46165:SF6">
    <property type="entry name" value="SET AND MYND DOMAIN-CONTAINING PROTEIN 4-LIKE PROTEIN"/>
    <property type="match status" value="1"/>
</dbReference>
<feature type="domain" description="MYND-type" evidence="12">
    <location>
        <begin position="230"/>
        <end position="269"/>
    </location>
</feature>
<dbReference type="InterPro" id="IPR052097">
    <property type="entry name" value="SET-MYND_domain_protein"/>
</dbReference>
<organism evidence="13 14">
    <name type="scientific">Asbolus verrucosus</name>
    <name type="common">Desert ironclad beetle</name>
    <dbReference type="NCBI Taxonomy" id="1661398"/>
    <lineage>
        <taxon>Eukaryota</taxon>
        <taxon>Metazoa</taxon>
        <taxon>Ecdysozoa</taxon>
        <taxon>Arthropoda</taxon>
        <taxon>Hexapoda</taxon>
        <taxon>Insecta</taxon>
        <taxon>Pterygota</taxon>
        <taxon>Neoptera</taxon>
        <taxon>Endopterygota</taxon>
        <taxon>Coleoptera</taxon>
        <taxon>Polyphaga</taxon>
        <taxon>Cucujiformia</taxon>
        <taxon>Tenebrionidae</taxon>
        <taxon>Pimeliinae</taxon>
        <taxon>Asbolus</taxon>
    </lineage>
</organism>
<reference evidence="13 14" key="1">
    <citation type="submission" date="2017-03" db="EMBL/GenBank/DDBJ databases">
        <title>Genome of the blue death feigning beetle - Asbolus verrucosus.</title>
        <authorList>
            <person name="Rider S.D."/>
        </authorList>
    </citation>
    <scope>NUCLEOTIDE SEQUENCE [LARGE SCALE GENOMIC DNA]</scope>
    <source>
        <strain evidence="13">Butters</strain>
        <tissue evidence="13">Head and leg muscle</tissue>
    </source>
</reference>
<dbReference type="GO" id="GO:0008170">
    <property type="term" value="F:N-methyltransferase activity"/>
    <property type="evidence" value="ECO:0007669"/>
    <property type="project" value="UniProtKB-ARBA"/>
</dbReference>
<keyword evidence="3" id="KW-0949">S-adenosyl-L-methionine</keyword>
<dbReference type="GO" id="GO:0005634">
    <property type="term" value="C:nucleus"/>
    <property type="evidence" value="ECO:0007669"/>
    <property type="project" value="UniProtKB-SubCell"/>
</dbReference>
<evidence type="ECO:0000313" key="13">
    <source>
        <dbReference type="EMBL" id="RZC33209.1"/>
    </source>
</evidence>
<dbReference type="EMBL" id="QDEB01090816">
    <property type="protein sequence ID" value="RZC33209.1"/>
    <property type="molecule type" value="Genomic_DNA"/>
</dbReference>
<sequence length="552" mass="62844">MCEKSGEDDENFAGIRRRLLRHLTANSDVTALSKRFGLLRENFERVDFVVDLLEDADVEIELRSDPKSDEVAAKLREQGNEMYKMKKVKEAWELYTKSISYAEEDGVNLALAYANRSAVLFEVNLHRQCLMDISRALENNYPEHLKPKLFVREKNSKNLEIEPFEDAHEPVPTVADKNPTIQSAAGCVRVEESEDAGRHVVASRDIEPGEILAVEKPFASLLVNELFSHCHECVSLCYNLIPCKSCTRALYCSDGCRERAFETYHKYECPILATLKHLEFDKLKLLPLKIAFLVKNQYDRMEDFENGDLYRSDRYNEIHNLITNSSKRSVPDLFERATAAALLFKLVKEHTSFFHDSDPHSRKMFKEILLLHMQTGPSNFHQITELTPKSKSVFEPEEVASGAFAFLSLLNHSCCPNVTRFCYGSTIVLRAIQSIRKGEQCLDNYGYHHALMPKTERQKYLKSQYYFDCACAACADDWPLYDALPGTDDVCIDETLLAQLSSADVGAAEAVLEGALSKLRDSEGSIPSKDFCQIQEVVKQCFAVFANKRRMF</sequence>
<dbReference type="InterPro" id="IPR044421">
    <property type="entry name" value="SMYD4_SET"/>
</dbReference>
<evidence type="ECO:0000256" key="2">
    <source>
        <dbReference type="ARBA" id="ARBA00022679"/>
    </source>
</evidence>
<evidence type="ECO:0000259" key="11">
    <source>
        <dbReference type="PROSITE" id="PS50280"/>
    </source>
</evidence>
<dbReference type="GO" id="GO:0032259">
    <property type="term" value="P:methylation"/>
    <property type="evidence" value="ECO:0007669"/>
    <property type="project" value="UniProtKB-KW"/>
</dbReference>
<evidence type="ECO:0000256" key="4">
    <source>
        <dbReference type="ARBA" id="ARBA00022723"/>
    </source>
</evidence>
<dbReference type="GO" id="GO:0005737">
    <property type="term" value="C:cytoplasm"/>
    <property type="evidence" value="ECO:0007669"/>
    <property type="project" value="UniProtKB-SubCell"/>
</dbReference>
<proteinExistence type="predicted"/>
<evidence type="ECO:0000256" key="7">
    <source>
        <dbReference type="ARBA" id="ARBA00093423"/>
    </source>
</evidence>
<dbReference type="SUPFAM" id="SSF48452">
    <property type="entry name" value="TPR-like"/>
    <property type="match status" value="1"/>
</dbReference>
<evidence type="ECO:0000259" key="12">
    <source>
        <dbReference type="PROSITE" id="PS50865"/>
    </source>
</evidence>
<comment type="function">
    <text evidence="7">Protein-lysine N-methyltransferase. Monomethylates PRMT5, modulating its transcriptional activity. May also act as a histone methyltransferase. Plays a critical role in cardiac development. Acts as a key epigenetic regulator of gene expression during cardiac development via its dual activities as a methyltransferase and negative regulator of HDAC1.</text>
</comment>
<dbReference type="CDD" id="cd10536">
    <property type="entry name" value="SET_SMYD4"/>
    <property type="match status" value="1"/>
</dbReference>
<keyword evidence="2" id="KW-0808">Transferase</keyword>
<evidence type="ECO:0000256" key="1">
    <source>
        <dbReference type="ARBA" id="ARBA00022603"/>
    </source>
</evidence>
<protein>
    <recommendedName>
        <fullName evidence="8">Protein-lysine N-methyltransferase SMYD4</fullName>
    </recommendedName>
    <alternativeName>
        <fullName evidence="9">SET and MYND domain-containing protein 4</fullName>
    </alternativeName>
</protein>
<keyword evidence="6" id="KW-0862">Zinc</keyword>
<feature type="domain" description="SET" evidence="11">
    <location>
        <begin position="186"/>
        <end position="446"/>
    </location>
</feature>
<evidence type="ECO:0000256" key="3">
    <source>
        <dbReference type="ARBA" id="ARBA00022691"/>
    </source>
</evidence>
<dbReference type="Gene3D" id="1.25.40.10">
    <property type="entry name" value="Tetratricopeptide repeat domain"/>
    <property type="match status" value="1"/>
</dbReference>
<dbReference type="Pfam" id="PF00856">
    <property type="entry name" value="SET"/>
    <property type="match status" value="1"/>
</dbReference>
<accession>A0A482VL37</accession>
<dbReference type="AlphaFoldDB" id="A0A482VL37"/>
<dbReference type="PROSITE" id="PS50865">
    <property type="entry name" value="ZF_MYND_2"/>
    <property type="match status" value="1"/>
</dbReference>
<dbReference type="PROSITE" id="PS50280">
    <property type="entry name" value="SET"/>
    <property type="match status" value="1"/>
</dbReference>
<dbReference type="InterPro" id="IPR002893">
    <property type="entry name" value="Znf_MYND"/>
</dbReference>
<dbReference type="Gene3D" id="1.10.220.160">
    <property type="match status" value="1"/>
</dbReference>
<dbReference type="STRING" id="1661398.A0A482VL37"/>
<dbReference type="PANTHER" id="PTHR46165">
    <property type="entry name" value="SET AND MYND DOMAIN-CONTAINING PROTEIN 4"/>
    <property type="match status" value="1"/>
</dbReference>
<keyword evidence="1" id="KW-0489">Methyltransferase</keyword>
<dbReference type="GO" id="GO:0008270">
    <property type="term" value="F:zinc ion binding"/>
    <property type="evidence" value="ECO:0007669"/>
    <property type="project" value="UniProtKB-KW"/>
</dbReference>
<name>A0A482VL37_ASBVE</name>
<dbReference type="OrthoDB" id="5945798at2759"/>
<dbReference type="SUPFAM" id="SSF82199">
    <property type="entry name" value="SET domain"/>
    <property type="match status" value="1"/>
</dbReference>
<comment type="caution">
    <text evidence="13">The sequence shown here is derived from an EMBL/GenBank/DDBJ whole genome shotgun (WGS) entry which is preliminary data.</text>
</comment>
<evidence type="ECO:0000256" key="6">
    <source>
        <dbReference type="ARBA" id="ARBA00022833"/>
    </source>
</evidence>
<evidence type="ECO:0000256" key="5">
    <source>
        <dbReference type="ARBA" id="ARBA00022771"/>
    </source>
</evidence>
<dbReference type="Proteomes" id="UP000292052">
    <property type="component" value="Unassembled WGS sequence"/>
</dbReference>
<dbReference type="InterPro" id="IPR046341">
    <property type="entry name" value="SET_dom_sf"/>
</dbReference>
<dbReference type="GO" id="GO:0008757">
    <property type="term" value="F:S-adenosylmethionine-dependent methyltransferase activity"/>
    <property type="evidence" value="ECO:0007669"/>
    <property type="project" value="UniProtKB-ARBA"/>
</dbReference>
<keyword evidence="4" id="KW-0479">Metal-binding</keyword>
<dbReference type="Gene3D" id="2.170.270.10">
    <property type="entry name" value="SET domain"/>
    <property type="match status" value="1"/>
</dbReference>
<dbReference type="GO" id="GO:0008276">
    <property type="term" value="F:protein methyltransferase activity"/>
    <property type="evidence" value="ECO:0007669"/>
    <property type="project" value="UniProtKB-ARBA"/>
</dbReference>
<evidence type="ECO:0000313" key="14">
    <source>
        <dbReference type="Proteomes" id="UP000292052"/>
    </source>
</evidence>
<dbReference type="InterPro" id="IPR011990">
    <property type="entry name" value="TPR-like_helical_dom_sf"/>
</dbReference>